<dbReference type="InterPro" id="IPR007621">
    <property type="entry name" value="TPM_dom"/>
</dbReference>
<evidence type="ECO:0000256" key="1">
    <source>
        <dbReference type="SAM" id="MobiDB-lite"/>
    </source>
</evidence>
<evidence type="ECO:0000313" key="4">
    <source>
        <dbReference type="Proteomes" id="UP000030003"/>
    </source>
</evidence>
<accession>A0A0A0M3R3</accession>
<evidence type="ECO:0000259" key="2">
    <source>
        <dbReference type="Pfam" id="PF04536"/>
    </source>
</evidence>
<proteinExistence type="predicted"/>
<feature type="region of interest" description="Disordered" evidence="1">
    <location>
        <begin position="142"/>
        <end position="162"/>
    </location>
</feature>
<gene>
    <name evidence="3" type="ORF">N791_08335</name>
</gene>
<dbReference type="Gene3D" id="3.10.310.50">
    <property type="match status" value="1"/>
</dbReference>
<comment type="caution">
    <text evidence="3">The sequence shown here is derived from an EMBL/GenBank/DDBJ whole genome shotgun (WGS) entry which is preliminary data.</text>
</comment>
<dbReference type="PANTHER" id="PTHR30373:SF8">
    <property type="entry name" value="BLL7265 PROTEIN"/>
    <property type="match status" value="1"/>
</dbReference>
<protein>
    <submittedName>
        <fullName evidence="3">Membrane protein</fullName>
    </submittedName>
</protein>
<organism evidence="3 4">
    <name type="scientific">Lysobacter defluvii IMMIB APB-9 = DSM 18482</name>
    <dbReference type="NCBI Taxonomy" id="1385515"/>
    <lineage>
        <taxon>Bacteria</taxon>
        <taxon>Pseudomonadati</taxon>
        <taxon>Pseudomonadota</taxon>
        <taxon>Gammaproteobacteria</taxon>
        <taxon>Lysobacterales</taxon>
        <taxon>Lysobacteraceae</taxon>
        <taxon>Novilysobacter</taxon>
    </lineage>
</organism>
<dbReference type="STRING" id="1385515.GCA_000423325_01871"/>
<keyword evidence="4" id="KW-1185">Reference proteome</keyword>
<dbReference type="OrthoDB" id="5683663at2"/>
<dbReference type="PANTHER" id="PTHR30373">
    <property type="entry name" value="UPF0603 PROTEIN YGCG"/>
    <property type="match status" value="1"/>
</dbReference>
<name>A0A0A0M3R3_9GAMM</name>
<evidence type="ECO:0000313" key="3">
    <source>
        <dbReference type="EMBL" id="KGO97740.1"/>
    </source>
</evidence>
<sequence length="162" mass="18138">MRLLRHLFAPSARTLFPAACLKEITDAIVAAERNHRGEICFAVEASLPARAVLAGVDSATRARQVFGELGVWDTEHNSGVLVYLLLADHHIEIVADRGYRGRVTDAQWREACDTIAAGLRENQPKAGVLRAVEMISAHMERHFPRREGEHDEDELPNRPHFL</sequence>
<reference evidence="3 4" key="1">
    <citation type="submission" date="2013-08" db="EMBL/GenBank/DDBJ databases">
        <title>Genomic analysis of Lysobacter defluvii.</title>
        <authorList>
            <person name="Wang Q."/>
            <person name="Wang G."/>
        </authorList>
    </citation>
    <scope>NUCLEOTIDE SEQUENCE [LARGE SCALE GENOMIC DNA]</scope>
    <source>
        <strain evidence="3 4">IMMIB APB-9</strain>
    </source>
</reference>
<feature type="domain" description="TPM" evidence="2">
    <location>
        <begin position="19"/>
        <end position="137"/>
    </location>
</feature>
<dbReference type="eggNOG" id="COG3762">
    <property type="taxonomic scope" value="Bacteria"/>
</dbReference>
<dbReference type="EMBL" id="AVBH01000219">
    <property type="protein sequence ID" value="KGO97740.1"/>
    <property type="molecule type" value="Genomic_DNA"/>
</dbReference>
<dbReference type="RefSeq" id="WP_027070569.1">
    <property type="nucleotide sequence ID" value="NZ_AVBH01000219.1"/>
</dbReference>
<dbReference type="AlphaFoldDB" id="A0A0A0M3R3"/>
<dbReference type="Pfam" id="PF04536">
    <property type="entry name" value="TPM_phosphatase"/>
    <property type="match status" value="1"/>
</dbReference>
<dbReference type="Proteomes" id="UP000030003">
    <property type="component" value="Unassembled WGS sequence"/>
</dbReference>